<protein>
    <submittedName>
        <fullName evidence="1">Uncharacterized protein</fullName>
    </submittedName>
</protein>
<evidence type="ECO:0000313" key="2">
    <source>
        <dbReference type="Proteomes" id="UP001164746"/>
    </source>
</evidence>
<proteinExistence type="predicted"/>
<keyword evidence="2" id="KW-1185">Reference proteome</keyword>
<evidence type="ECO:0000313" key="1">
    <source>
        <dbReference type="EMBL" id="WAQ98716.1"/>
    </source>
</evidence>
<name>A0ABY7DLZ9_MYAAR</name>
<dbReference type="Proteomes" id="UP001164746">
    <property type="component" value="Chromosome 3"/>
</dbReference>
<accession>A0ABY7DLZ9</accession>
<gene>
    <name evidence="1" type="ORF">MAR_023089</name>
</gene>
<sequence length="138" mass="15809">MELLLFGYFHIHVQGRLTDAIAFDFVDPDKKRKAYGSRHLDNISPPKYSHLAHDGDNSTCSSTTIASAKSHRAISPFWSIYFINNTRFKDFQLVLSDNKTLRDIVFVAVSWLVSLSTLFVREPQNQDFVLEIEVSVSR</sequence>
<dbReference type="EMBL" id="CP111014">
    <property type="protein sequence ID" value="WAQ98716.1"/>
    <property type="molecule type" value="Genomic_DNA"/>
</dbReference>
<organism evidence="1 2">
    <name type="scientific">Mya arenaria</name>
    <name type="common">Soft-shell clam</name>
    <dbReference type="NCBI Taxonomy" id="6604"/>
    <lineage>
        <taxon>Eukaryota</taxon>
        <taxon>Metazoa</taxon>
        <taxon>Spiralia</taxon>
        <taxon>Lophotrochozoa</taxon>
        <taxon>Mollusca</taxon>
        <taxon>Bivalvia</taxon>
        <taxon>Autobranchia</taxon>
        <taxon>Heteroconchia</taxon>
        <taxon>Euheterodonta</taxon>
        <taxon>Imparidentia</taxon>
        <taxon>Neoheterodontei</taxon>
        <taxon>Myida</taxon>
        <taxon>Myoidea</taxon>
        <taxon>Myidae</taxon>
        <taxon>Mya</taxon>
    </lineage>
</organism>
<reference evidence="1" key="1">
    <citation type="submission" date="2022-11" db="EMBL/GenBank/DDBJ databases">
        <title>Centuries of genome instability and evolution in soft-shell clam transmissible cancer (bioRxiv).</title>
        <authorList>
            <person name="Hart S.F.M."/>
            <person name="Yonemitsu M.A."/>
            <person name="Giersch R.M."/>
            <person name="Beal B.F."/>
            <person name="Arriagada G."/>
            <person name="Davis B.W."/>
            <person name="Ostrander E.A."/>
            <person name="Goff S.P."/>
            <person name="Metzger M.J."/>
        </authorList>
    </citation>
    <scope>NUCLEOTIDE SEQUENCE</scope>
    <source>
        <strain evidence="1">MELC-2E11</strain>
        <tissue evidence="1">Siphon/mantle</tissue>
    </source>
</reference>